<organism evidence="1 2">
    <name type="scientific">Labrys miyagiensis</name>
    <dbReference type="NCBI Taxonomy" id="346912"/>
    <lineage>
        <taxon>Bacteria</taxon>
        <taxon>Pseudomonadati</taxon>
        <taxon>Pseudomonadota</taxon>
        <taxon>Alphaproteobacteria</taxon>
        <taxon>Hyphomicrobiales</taxon>
        <taxon>Xanthobacteraceae</taxon>
        <taxon>Labrys</taxon>
    </lineage>
</organism>
<evidence type="ECO:0000313" key="1">
    <source>
        <dbReference type="EMBL" id="GLS23127.1"/>
    </source>
</evidence>
<sequence length="92" mass="10524">MQASRILQIVRNRWSSVTACRDEAPEPLDHPSLRDMSPQELADLPLERWELADLPLERWELAQPRPPLEAAACEKGRQAASLFKHDGSRRIV</sequence>
<proteinExistence type="predicted"/>
<dbReference type="RefSeq" id="WP_284316056.1">
    <property type="nucleotide sequence ID" value="NZ_BSPC01000069.1"/>
</dbReference>
<reference evidence="2" key="1">
    <citation type="journal article" date="2019" name="Int. J. Syst. Evol. Microbiol.">
        <title>The Global Catalogue of Microorganisms (GCM) 10K type strain sequencing project: providing services to taxonomists for standard genome sequencing and annotation.</title>
        <authorList>
            <consortium name="The Broad Institute Genomics Platform"/>
            <consortium name="The Broad Institute Genome Sequencing Center for Infectious Disease"/>
            <person name="Wu L."/>
            <person name="Ma J."/>
        </authorList>
    </citation>
    <scope>NUCLEOTIDE SEQUENCE [LARGE SCALE GENOMIC DNA]</scope>
    <source>
        <strain evidence="2">NBRC 101365</strain>
    </source>
</reference>
<dbReference type="EMBL" id="BSPC01000069">
    <property type="protein sequence ID" value="GLS23127.1"/>
    <property type="molecule type" value="Genomic_DNA"/>
</dbReference>
<gene>
    <name evidence="1" type="ORF">GCM10007874_61470</name>
</gene>
<keyword evidence="2" id="KW-1185">Reference proteome</keyword>
<dbReference type="Proteomes" id="UP001156882">
    <property type="component" value="Unassembled WGS sequence"/>
</dbReference>
<evidence type="ECO:0000313" key="2">
    <source>
        <dbReference type="Proteomes" id="UP001156882"/>
    </source>
</evidence>
<name>A0ABQ6CXY2_9HYPH</name>
<accession>A0ABQ6CXY2</accession>
<comment type="caution">
    <text evidence="1">The sequence shown here is derived from an EMBL/GenBank/DDBJ whole genome shotgun (WGS) entry which is preliminary data.</text>
</comment>
<protein>
    <submittedName>
        <fullName evidence="1">Uncharacterized protein</fullName>
    </submittedName>
</protein>